<feature type="compositionally biased region" description="Basic and acidic residues" evidence="1">
    <location>
        <begin position="33"/>
        <end position="46"/>
    </location>
</feature>
<proteinExistence type="predicted"/>
<evidence type="ECO:0000313" key="3">
    <source>
        <dbReference type="EMBL" id="OHU92242.1"/>
    </source>
</evidence>
<dbReference type="GO" id="GO:0008320">
    <property type="term" value="F:protein transmembrane transporter activity"/>
    <property type="evidence" value="ECO:0007669"/>
    <property type="project" value="TreeGrafter"/>
</dbReference>
<sequence length="549" mass="63438">MSAPSVAQNLEHATQSCANQRAEEPLNSNLQRQLDKEPNLPPEGESRRIETVSFHQLNVFDTSLPEEDNALFRFANRAHITTKPEVLRSILLFQEGDMYSQKRLVESERLLRNQNFLYDARVFAEEDCHGNIHVSVVTRDLWTLLPELSFSRSGGENSSRIGFRETNLLGWGKRLSLTHTSDKDRSGYLFVYDDPNILSTRYRGRVEYADNDDGKRHYIGVHYPFFSTETPYSYGMSDYENRRIESLYEAGEVVSEFEHLTQISDIYFGAATTLSRDWTQRLSVGFHHQEDEFKSTSNTRLPIAENRTVSYPYLKGHWFEDNYIKVRNFDSIYRTEDLNLGWNINAMLGYSDDQLSNEASHLVYQLSAQKAHFTSDRSLWRMALSVDGQWNSEQNTARNMVTEANFEYYLNTSLYQSWYAKVQLRFAKNLTQDKQLTLGGETGLRGFPIKYQHGSKSVLVNLEKRYYWEYDLLQLFKVGAAVFFDIGRVRGHSLVDSNPDYLKNIGMGLRLAPSRANAGLVLHLDVATPINGPENIDDIQWLFTVKNRF</sequence>
<dbReference type="GO" id="GO:0019867">
    <property type="term" value="C:outer membrane"/>
    <property type="evidence" value="ECO:0007669"/>
    <property type="project" value="InterPro"/>
</dbReference>
<organism evidence="3 4">
    <name type="scientific">Pseudoalteromonas amylolytica</name>
    <dbReference type="NCBI Taxonomy" id="1859457"/>
    <lineage>
        <taxon>Bacteria</taxon>
        <taxon>Pseudomonadati</taxon>
        <taxon>Pseudomonadota</taxon>
        <taxon>Gammaproteobacteria</taxon>
        <taxon>Alteromonadales</taxon>
        <taxon>Pseudoalteromonadaceae</taxon>
        <taxon>Pseudoalteromonas</taxon>
    </lineage>
</organism>
<dbReference type="Proteomes" id="UP000179786">
    <property type="component" value="Unassembled WGS sequence"/>
</dbReference>
<comment type="caution">
    <text evidence="3">The sequence shown here is derived from an EMBL/GenBank/DDBJ whole genome shotgun (WGS) entry which is preliminary data.</text>
</comment>
<feature type="region of interest" description="Disordered" evidence="1">
    <location>
        <begin position="1"/>
        <end position="46"/>
    </location>
</feature>
<dbReference type="Pfam" id="PF07244">
    <property type="entry name" value="POTRA"/>
    <property type="match status" value="1"/>
</dbReference>
<dbReference type="AlphaFoldDB" id="A0A1S1MYK5"/>
<feature type="compositionally biased region" description="Polar residues" evidence="1">
    <location>
        <begin position="1"/>
        <end position="19"/>
    </location>
</feature>
<keyword evidence="4" id="KW-1185">Reference proteome</keyword>
<dbReference type="PANTHER" id="PTHR34597">
    <property type="entry name" value="SLR1661 PROTEIN"/>
    <property type="match status" value="1"/>
</dbReference>
<dbReference type="GO" id="GO:0046819">
    <property type="term" value="P:protein secretion by the type V secretion system"/>
    <property type="evidence" value="ECO:0007669"/>
    <property type="project" value="TreeGrafter"/>
</dbReference>
<dbReference type="GO" id="GO:0098046">
    <property type="term" value="C:type V protein secretion system complex"/>
    <property type="evidence" value="ECO:0007669"/>
    <property type="project" value="TreeGrafter"/>
</dbReference>
<accession>A0A1S1MYK5</accession>
<evidence type="ECO:0000259" key="2">
    <source>
        <dbReference type="Pfam" id="PF07244"/>
    </source>
</evidence>
<name>A0A1S1MYK5_9GAMM</name>
<evidence type="ECO:0000256" key="1">
    <source>
        <dbReference type="SAM" id="MobiDB-lite"/>
    </source>
</evidence>
<gene>
    <name evidence="3" type="ORF">BET10_06245</name>
</gene>
<feature type="domain" description="POTRA" evidence="2">
    <location>
        <begin position="81"/>
        <end position="122"/>
    </location>
</feature>
<protein>
    <recommendedName>
        <fullName evidence="2">POTRA domain-containing protein</fullName>
    </recommendedName>
</protein>
<dbReference type="PANTHER" id="PTHR34597:SF3">
    <property type="entry name" value="OUTER MEMBRANE TRANSPORTER CDIB"/>
    <property type="match status" value="1"/>
</dbReference>
<dbReference type="Gene3D" id="2.40.160.50">
    <property type="entry name" value="membrane protein fhac: a member of the omp85/tpsb transporter family"/>
    <property type="match status" value="1"/>
</dbReference>
<dbReference type="InterPro" id="IPR051544">
    <property type="entry name" value="TPS_OM_transporter"/>
</dbReference>
<reference evidence="3 4" key="1">
    <citation type="submission" date="2016-09" db="EMBL/GenBank/DDBJ databases">
        <title>Pseudoalteromonas amylolytica sp. nov., isolated from the surface seawater.</title>
        <authorList>
            <person name="Wu Y.-H."/>
            <person name="Cheng H."/>
            <person name="Jin X.-B."/>
            <person name="Wang C.-S."/>
            <person name="Xu X.-W."/>
        </authorList>
    </citation>
    <scope>NUCLEOTIDE SEQUENCE [LARGE SCALE GENOMIC DNA]</scope>
    <source>
        <strain evidence="3 4">JW1</strain>
    </source>
</reference>
<dbReference type="OrthoDB" id="6306838at2"/>
<dbReference type="InterPro" id="IPR010827">
    <property type="entry name" value="BamA/TamA_POTRA"/>
</dbReference>
<evidence type="ECO:0000313" key="4">
    <source>
        <dbReference type="Proteomes" id="UP000179786"/>
    </source>
</evidence>
<dbReference type="RefSeq" id="WP_070984045.1">
    <property type="nucleotide sequence ID" value="NZ_MKJU01000022.1"/>
</dbReference>
<dbReference type="STRING" id="1859457.BET10_06245"/>
<dbReference type="EMBL" id="MKJU01000022">
    <property type="protein sequence ID" value="OHU92242.1"/>
    <property type="molecule type" value="Genomic_DNA"/>
</dbReference>